<dbReference type="PANTHER" id="PTHR43429">
    <property type="entry name" value="PYRIDINE NUCLEOTIDE-DISULFIDE OXIDOREDUCTASE DOMAIN-CONTAINING"/>
    <property type="match status" value="1"/>
</dbReference>
<evidence type="ECO:0000313" key="8">
    <source>
        <dbReference type="EMBL" id="SMR95363.1"/>
    </source>
</evidence>
<dbReference type="PRINTS" id="PR00368">
    <property type="entry name" value="FADPNR"/>
</dbReference>
<comment type="cofactor">
    <cofactor evidence="1">
        <name>FAD</name>
        <dbReference type="ChEBI" id="CHEBI:57692"/>
    </cofactor>
</comment>
<keyword evidence="6" id="KW-0676">Redox-active center</keyword>
<dbReference type="PANTHER" id="PTHR43429:SF1">
    <property type="entry name" value="NAD(P)H SULFUR OXIDOREDUCTASE (COA-DEPENDENT)"/>
    <property type="match status" value="1"/>
</dbReference>
<dbReference type="PROSITE" id="PS50206">
    <property type="entry name" value="RHODANESE_3"/>
    <property type="match status" value="1"/>
</dbReference>
<dbReference type="InterPro" id="IPR023753">
    <property type="entry name" value="FAD/NAD-binding_dom"/>
</dbReference>
<dbReference type="InterPro" id="IPR050260">
    <property type="entry name" value="FAD-bd_OxRdtase"/>
</dbReference>
<dbReference type="InterPro" id="IPR036873">
    <property type="entry name" value="Rhodanese-like_dom_sf"/>
</dbReference>
<keyword evidence="5" id="KW-0560">Oxidoreductase</keyword>
<dbReference type="CDD" id="cd00158">
    <property type="entry name" value="RHOD"/>
    <property type="match status" value="1"/>
</dbReference>
<evidence type="ECO:0000313" key="9">
    <source>
        <dbReference type="Proteomes" id="UP000196803"/>
    </source>
</evidence>
<evidence type="ECO:0000259" key="7">
    <source>
        <dbReference type="PROSITE" id="PS50206"/>
    </source>
</evidence>
<evidence type="ECO:0000256" key="4">
    <source>
        <dbReference type="ARBA" id="ARBA00022827"/>
    </source>
</evidence>
<dbReference type="InterPro" id="IPR001763">
    <property type="entry name" value="Rhodanese-like_dom"/>
</dbReference>
<sequence length="568" mass="62579">MKMKYVVIGAVAGGMTAAMKIRRNDDKAEIIVYDKDTDISYSGCSLAYYISGVIDNRKNIVPRDSQYFKKFNVDVKTDHEVLKVDVQNKKVIVKDLKTGNIFEDGFDKLIIATGAHPVIPQIEGIELEGIFVLRNVKDADRIKEFINNNLPKKALIVGGGYIGLEMAEALKVLGMDVCIVEKQENILPNLDSDMARLVESYLEENGVAIRKGTSVLRFEGDKRVKRAILSDGSKIEADFVLLAVGVRPSTKFLEESGIQLLPNGAIKVDEYMRTNIEGIFAAGDCAAVYFKLNGKTMYVPLGSTANKMGRIAGENATGGSMKFSGVLATSIFKVFDLTVAQTGYTEKMAQEDGIEYEVGHITKPHITTAYPGAEKMTIKALAELSSRKVIGAQIVGTKGVDKRIDVLATAIFAGLTTDDLFQLDLAYAPPFSSAKDPIHYVGMVMSNFLDKRKFNCTQEKLLEKMQKGEDFIVLDVRTPEQYKAKHIKGAINIPLEMLYEKMNELSREKQIIVYCNSGVSSNIAQNILQQNGFRKVYNLSGGISNVTLEQLLEKNTSDSFSSSSSPQV</sequence>
<dbReference type="InterPro" id="IPR036188">
    <property type="entry name" value="FAD/NAD-bd_sf"/>
</dbReference>
<dbReference type="PRINTS" id="PR00411">
    <property type="entry name" value="PNDRDTASEI"/>
</dbReference>
<dbReference type="Proteomes" id="UP000196803">
    <property type="component" value="Unassembled WGS sequence"/>
</dbReference>
<comment type="similarity">
    <text evidence="2">Belongs to the class-III pyridine nucleotide-disulfide oxidoreductase family.</text>
</comment>
<keyword evidence="3" id="KW-0285">Flavoprotein</keyword>
<feature type="domain" description="Rhodanese" evidence="7">
    <location>
        <begin position="467"/>
        <end position="555"/>
    </location>
</feature>
<evidence type="ECO:0000256" key="2">
    <source>
        <dbReference type="ARBA" id="ARBA00009130"/>
    </source>
</evidence>
<dbReference type="Gene3D" id="3.50.50.60">
    <property type="entry name" value="FAD/NAD(P)-binding domain"/>
    <property type="match status" value="2"/>
</dbReference>
<keyword evidence="4" id="KW-0274">FAD</keyword>
<dbReference type="SMART" id="SM00450">
    <property type="entry name" value="RHOD"/>
    <property type="match status" value="1"/>
</dbReference>
<evidence type="ECO:0000256" key="1">
    <source>
        <dbReference type="ARBA" id="ARBA00001974"/>
    </source>
</evidence>
<organism evidence="8 9">
    <name type="scientific">Caldicellulosiruptor bescii</name>
    <name type="common">Anaerocellum thermophilum</name>
    <dbReference type="NCBI Taxonomy" id="31899"/>
    <lineage>
        <taxon>Bacteria</taxon>
        <taxon>Bacillati</taxon>
        <taxon>Bacillota</taxon>
        <taxon>Bacillota incertae sedis</taxon>
        <taxon>Caldicellulosiruptorales</taxon>
        <taxon>Caldicellulosiruptoraceae</taxon>
        <taxon>Caldicellulosiruptor</taxon>
    </lineage>
</organism>
<accession>A0ABY1SB50</accession>
<dbReference type="Pfam" id="PF02852">
    <property type="entry name" value="Pyr_redox_dim"/>
    <property type="match status" value="1"/>
</dbReference>
<proteinExistence type="inferred from homology"/>
<dbReference type="EMBL" id="FXXC01000001">
    <property type="protein sequence ID" value="SMR95363.1"/>
    <property type="molecule type" value="Genomic_DNA"/>
</dbReference>
<keyword evidence="9" id="KW-1185">Reference proteome</keyword>
<dbReference type="Pfam" id="PF00581">
    <property type="entry name" value="Rhodanese"/>
    <property type="match status" value="1"/>
</dbReference>
<name>A0ABY1SB50_CALBS</name>
<dbReference type="InterPro" id="IPR016156">
    <property type="entry name" value="FAD/NAD-linked_Rdtase_dimer_sf"/>
</dbReference>
<comment type="caution">
    <text evidence="8">The sequence shown here is derived from an EMBL/GenBank/DDBJ whole genome shotgun (WGS) entry which is preliminary data.</text>
</comment>
<dbReference type="Pfam" id="PF07992">
    <property type="entry name" value="Pyr_redox_2"/>
    <property type="match status" value="1"/>
</dbReference>
<dbReference type="SUPFAM" id="SSF52821">
    <property type="entry name" value="Rhodanese/Cell cycle control phosphatase"/>
    <property type="match status" value="1"/>
</dbReference>
<protein>
    <submittedName>
        <fullName evidence="8">NADPH-dependent 2,4-dienoyl-CoA reductase, sulfur reductase</fullName>
    </submittedName>
</protein>
<gene>
    <name evidence="8" type="ORF">SAMN05216240_2579</name>
</gene>
<evidence type="ECO:0000256" key="5">
    <source>
        <dbReference type="ARBA" id="ARBA00023002"/>
    </source>
</evidence>
<dbReference type="Gene3D" id="3.40.250.10">
    <property type="entry name" value="Rhodanese-like domain"/>
    <property type="match status" value="1"/>
</dbReference>
<dbReference type="SUPFAM" id="SSF51905">
    <property type="entry name" value="FAD/NAD(P)-binding domain"/>
    <property type="match status" value="2"/>
</dbReference>
<reference evidence="8 9" key="1">
    <citation type="submission" date="2017-05" db="EMBL/GenBank/DDBJ databases">
        <authorList>
            <person name="Varghese N."/>
            <person name="Submissions S."/>
        </authorList>
    </citation>
    <scope>NUCLEOTIDE SEQUENCE [LARGE SCALE GENOMIC DNA]</scope>
    <source>
        <strain evidence="8 9">MACB1020</strain>
    </source>
</reference>
<evidence type="ECO:0000256" key="3">
    <source>
        <dbReference type="ARBA" id="ARBA00022630"/>
    </source>
</evidence>
<dbReference type="InterPro" id="IPR004099">
    <property type="entry name" value="Pyr_nucl-diS_OxRdtase_dimer"/>
</dbReference>
<dbReference type="SUPFAM" id="SSF55424">
    <property type="entry name" value="FAD/NAD-linked reductases, dimerisation (C-terminal) domain"/>
    <property type="match status" value="1"/>
</dbReference>
<evidence type="ECO:0000256" key="6">
    <source>
        <dbReference type="ARBA" id="ARBA00023284"/>
    </source>
</evidence>